<protein>
    <submittedName>
        <fullName evidence="6">Nuclear transport factor 2 domain</fullName>
    </submittedName>
</protein>
<dbReference type="Proteomes" id="UP001370490">
    <property type="component" value="Unassembled WGS sequence"/>
</dbReference>
<proteinExistence type="predicted"/>
<dbReference type="InterPro" id="IPR018222">
    <property type="entry name" value="Nuclear_transport_factor_2_euk"/>
</dbReference>
<dbReference type="PROSITE" id="PS50177">
    <property type="entry name" value="NTF2_DOMAIN"/>
    <property type="match status" value="1"/>
</dbReference>
<dbReference type="SMART" id="SM00360">
    <property type="entry name" value="RRM"/>
    <property type="match status" value="1"/>
</dbReference>
<evidence type="ECO:0000259" key="5">
    <source>
        <dbReference type="PROSITE" id="PS50177"/>
    </source>
</evidence>
<comment type="caution">
    <text evidence="6">The sequence shown here is derived from an EMBL/GenBank/DDBJ whole genome shotgun (WGS) entry which is preliminary data.</text>
</comment>
<evidence type="ECO:0000256" key="1">
    <source>
        <dbReference type="ARBA" id="ARBA00022884"/>
    </source>
</evidence>
<feature type="region of interest" description="Disordered" evidence="3">
    <location>
        <begin position="401"/>
        <end position="436"/>
    </location>
</feature>
<dbReference type="PANTHER" id="PTHR10693:SF75">
    <property type="entry name" value="NUCLEAR TRANSPORT FACTOR 2"/>
    <property type="match status" value="1"/>
</dbReference>
<dbReference type="CDD" id="cd00590">
    <property type="entry name" value="RRM_SF"/>
    <property type="match status" value="1"/>
</dbReference>
<dbReference type="PANTHER" id="PTHR10693">
    <property type="entry name" value="RAS GTPASE-ACTIVATING PROTEIN-BINDING PROTEIN"/>
    <property type="match status" value="1"/>
</dbReference>
<dbReference type="Gene3D" id="3.10.450.50">
    <property type="match status" value="1"/>
</dbReference>
<dbReference type="GO" id="GO:0005829">
    <property type="term" value="C:cytosol"/>
    <property type="evidence" value="ECO:0007669"/>
    <property type="project" value="TreeGrafter"/>
</dbReference>
<dbReference type="AlphaFoldDB" id="A0AAN8VIS1"/>
<dbReference type="InterPro" id="IPR035979">
    <property type="entry name" value="RBD_domain_sf"/>
</dbReference>
<evidence type="ECO:0000313" key="6">
    <source>
        <dbReference type="EMBL" id="KAK6928092.1"/>
    </source>
</evidence>
<dbReference type="InterPro" id="IPR002075">
    <property type="entry name" value="NTF2_dom"/>
</dbReference>
<feature type="region of interest" description="Disordered" evidence="3">
    <location>
        <begin position="111"/>
        <end position="160"/>
    </location>
</feature>
<feature type="domain" description="NTF2" evidence="5">
    <location>
        <begin position="16"/>
        <end position="112"/>
    </location>
</feature>
<dbReference type="SUPFAM" id="SSF54928">
    <property type="entry name" value="RNA-binding domain, RBD"/>
    <property type="match status" value="1"/>
</dbReference>
<organism evidence="6 7">
    <name type="scientific">Dillenia turbinata</name>
    <dbReference type="NCBI Taxonomy" id="194707"/>
    <lineage>
        <taxon>Eukaryota</taxon>
        <taxon>Viridiplantae</taxon>
        <taxon>Streptophyta</taxon>
        <taxon>Embryophyta</taxon>
        <taxon>Tracheophyta</taxon>
        <taxon>Spermatophyta</taxon>
        <taxon>Magnoliopsida</taxon>
        <taxon>eudicotyledons</taxon>
        <taxon>Gunneridae</taxon>
        <taxon>Pentapetalae</taxon>
        <taxon>Dilleniales</taxon>
        <taxon>Dilleniaceae</taxon>
        <taxon>Dillenia</taxon>
    </lineage>
</organism>
<gene>
    <name evidence="6" type="ORF">RJ641_006683</name>
</gene>
<dbReference type="GO" id="GO:0003729">
    <property type="term" value="F:mRNA binding"/>
    <property type="evidence" value="ECO:0007669"/>
    <property type="project" value="TreeGrafter"/>
</dbReference>
<dbReference type="CDD" id="cd00780">
    <property type="entry name" value="NTF2"/>
    <property type="match status" value="1"/>
</dbReference>
<dbReference type="InterPro" id="IPR039539">
    <property type="entry name" value="Ras_GTPase_bind_prot"/>
</dbReference>
<name>A0AAN8VIS1_9MAGN</name>
<feature type="region of interest" description="Disordered" evidence="3">
    <location>
        <begin position="186"/>
        <end position="208"/>
    </location>
</feature>
<dbReference type="InterPro" id="IPR012677">
    <property type="entry name" value="Nucleotide-bd_a/b_plait_sf"/>
</dbReference>
<feature type="domain" description="RRM" evidence="4">
    <location>
        <begin position="280"/>
        <end position="366"/>
    </location>
</feature>
<evidence type="ECO:0000256" key="2">
    <source>
        <dbReference type="PROSITE-ProRule" id="PRU00176"/>
    </source>
</evidence>
<dbReference type="Pfam" id="PF02136">
    <property type="entry name" value="NTF2"/>
    <property type="match status" value="1"/>
</dbReference>
<evidence type="ECO:0000256" key="3">
    <source>
        <dbReference type="SAM" id="MobiDB-lite"/>
    </source>
</evidence>
<dbReference type="SUPFAM" id="SSF54427">
    <property type="entry name" value="NTF2-like"/>
    <property type="match status" value="1"/>
</dbReference>
<feature type="compositionally biased region" description="Polar residues" evidence="3">
    <location>
        <begin position="424"/>
        <end position="436"/>
    </location>
</feature>
<reference evidence="6 7" key="1">
    <citation type="submission" date="2023-12" db="EMBL/GenBank/DDBJ databases">
        <title>A high-quality genome assembly for Dillenia turbinata (Dilleniales).</title>
        <authorList>
            <person name="Chanderbali A."/>
        </authorList>
    </citation>
    <scope>NUCLEOTIDE SEQUENCE [LARGE SCALE GENOMIC DNA]</scope>
    <source>
        <strain evidence="6">LSX21</strain>
        <tissue evidence="6">Leaf</tissue>
    </source>
</reference>
<dbReference type="Gene3D" id="3.30.70.330">
    <property type="match status" value="1"/>
</dbReference>
<keyword evidence="7" id="KW-1185">Reference proteome</keyword>
<dbReference type="InterPro" id="IPR032710">
    <property type="entry name" value="NTF2-like_dom_sf"/>
</dbReference>
<accession>A0AAN8VIS1</accession>
<dbReference type="EMBL" id="JBAMMX010000014">
    <property type="protein sequence ID" value="KAK6928092.1"/>
    <property type="molecule type" value="Genomic_DNA"/>
</dbReference>
<feature type="compositionally biased region" description="Polar residues" evidence="3">
    <location>
        <begin position="189"/>
        <end position="205"/>
    </location>
</feature>
<dbReference type="GO" id="GO:1990904">
    <property type="term" value="C:ribonucleoprotein complex"/>
    <property type="evidence" value="ECO:0007669"/>
    <property type="project" value="TreeGrafter"/>
</dbReference>
<keyword evidence="1 2" id="KW-0694">RNA-binding</keyword>
<evidence type="ECO:0000313" key="7">
    <source>
        <dbReference type="Proteomes" id="UP001370490"/>
    </source>
</evidence>
<dbReference type="Pfam" id="PF00076">
    <property type="entry name" value="RRM_1"/>
    <property type="match status" value="1"/>
</dbReference>
<evidence type="ECO:0000259" key="4">
    <source>
        <dbReference type="PROSITE" id="PS50102"/>
    </source>
</evidence>
<sequence length="436" mass="47251">MATETENSPPLSVQMVGNAFVNQYYGFLHQSPELVYKFYQDSSVLSRPDSDGQMTTVTTIKGINDKILSMGYKNYKAEISTADAQDSHEKGVIVLVTGSLTGKDRLRRRYVEDSEPLDAGNEPVDKTEDSSVIPIEHAEPANIPDPSVNQATSQEDKNFTVAEQSSVPAGNEVHLINEKEIVVEDHPSSNENNLSAIGEPSSSVQDEGPKKSYASILMKSSGGLTRVYVPTNTAKATSANVHKLLVVSASTAQVTEASTTGTGSVSVPKGSNTKEEAEGHSIYIRNLPLNMTPAQLEEEFKKYGPIKQGGIQVRNNKQNGSCFGFVEFQLLSSRNSAIKDSPISIGNYQVVVEEKRTTTRVGKARFPSGRGGFRSDNYRGQGNYSAGWGFGRNEYGGRGDFLGRGRGARGHGRGSYQERRGKSAYQSGLNQTARST</sequence>
<dbReference type="PROSITE" id="PS50102">
    <property type="entry name" value="RRM"/>
    <property type="match status" value="1"/>
</dbReference>
<dbReference type="InterPro" id="IPR000504">
    <property type="entry name" value="RRM_dom"/>
</dbReference>